<name>A0A1G6QI74_9BACT</name>
<keyword evidence="3" id="KW-1185">Reference proteome</keyword>
<feature type="signal peptide" evidence="1">
    <location>
        <begin position="1"/>
        <end position="29"/>
    </location>
</feature>
<dbReference type="EMBL" id="FNAC01000009">
    <property type="protein sequence ID" value="SDC92023.1"/>
    <property type="molecule type" value="Genomic_DNA"/>
</dbReference>
<protein>
    <recommendedName>
        <fullName evidence="4">Oxygen tolerance</fullName>
    </recommendedName>
</protein>
<evidence type="ECO:0008006" key="4">
    <source>
        <dbReference type="Google" id="ProtNLM"/>
    </source>
</evidence>
<dbReference type="AlphaFoldDB" id="A0A1G6QI74"/>
<keyword evidence="1" id="KW-0732">Signal</keyword>
<feature type="chain" id="PRO_5011683442" description="Oxygen tolerance" evidence="1">
    <location>
        <begin position="30"/>
        <end position="301"/>
    </location>
</feature>
<dbReference type="STRING" id="686796.SAMN04488104_100978"/>
<sequence>MKSPFWCPIQSVSKALTIFLSLVSVVTLAQDRHQVNFSTLEKTPLTYLRIMVKEGSFVGYTDLSGYLHYKEDQIPKNSSLYISGYGINDTIFTLQNLKELDTVFLKSKEIVLPEFAVSSAQLEKLIIGNSNEGGWEVKSPIKSSNPKEGSVYRYTIRIKIPKNKGYYLGELKFFVSKILTSKVDLSLRVLVPKPTLKIKPGTINYIQDFSELLKENMIVTIDDPGWKTVEFMEPVLIPEGVKDLFFVFDLLEEKPTSNFALANQKTSKSIDLGFYSTEGHIGVFNLDPIHPAVEVTFLKEK</sequence>
<evidence type="ECO:0000313" key="2">
    <source>
        <dbReference type="EMBL" id="SDC92023.1"/>
    </source>
</evidence>
<proteinExistence type="predicted"/>
<evidence type="ECO:0000313" key="3">
    <source>
        <dbReference type="Proteomes" id="UP000199060"/>
    </source>
</evidence>
<organism evidence="2 3">
    <name type="scientific">Algoriphagus faecimaris</name>
    <dbReference type="NCBI Taxonomy" id="686796"/>
    <lineage>
        <taxon>Bacteria</taxon>
        <taxon>Pseudomonadati</taxon>
        <taxon>Bacteroidota</taxon>
        <taxon>Cytophagia</taxon>
        <taxon>Cytophagales</taxon>
        <taxon>Cyclobacteriaceae</taxon>
        <taxon>Algoriphagus</taxon>
    </lineage>
</organism>
<gene>
    <name evidence="2" type="ORF">SAMN04488104_100978</name>
</gene>
<reference evidence="3" key="1">
    <citation type="submission" date="2016-10" db="EMBL/GenBank/DDBJ databases">
        <authorList>
            <person name="Varghese N."/>
            <person name="Submissions S."/>
        </authorList>
    </citation>
    <scope>NUCLEOTIDE SEQUENCE [LARGE SCALE GENOMIC DNA]</scope>
    <source>
        <strain evidence="3">DSM 23095</strain>
    </source>
</reference>
<evidence type="ECO:0000256" key="1">
    <source>
        <dbReference type="SAM" id="SignalP"/>
    </source>
</evidence>
<dbReference type="Proteomes" id="UP000199060">
    <property type="component" value="Unassembled WGS sequence"/>
</dbReference>
<accession>A0A1G6QI74</accession>